<gene>
    <name evidence="2" type="ORF">M0812_19007</name>
</gene>
<evidence type="ECO:0000313" key="2">
    <source>
        <dbReference type="EMBL" id="KAJ3436940.1"/>
    </source>
</evidence>
<comment type="caution">
    <text evidence="2">The sequence shown here is derived from an EMBL/GenBank/DDBJ whole genome shotgun (WGS) entry which is preliminary data.</text>
</comment>
<evidence type="ECO:0000256" key="1">
    <source>
        <dbReference type="SAM" id="MobiDB-lite"/>
    </source>
</evidence>
<protein>
    <submittedName>
        <fullName evidence="2">Uncharacterized protein</fullName>
    </submittedName>
</protein>
<sequence length="325" mass="37548">MSKKYPKKDLVNRMSRFLSDPFDQTSMFQFERELSDVFERVSSAGHSVFSMENSGILQYIPKTLKGDSELTDLDFDLSFDSESIFENAMSRTTSSKSQFEYENPYLQKNKKKQNKKQNDYEAEIVQPTPPIILDSTESDSKAQPGSGSETEPVFSSSLSSSSSEDLGSERHEKKILDNSLSWAKNGVNVENFDFDHETKIRINKIIENSEEVQEKDKVKEKAKVNEKEKVKEKGKLDHINREFKNCFRDQNFIPLKYAIKENDLQTQQNNQEIEKTKPIQIPIYSNLPQNFIFEYSHGKLSFTQPMPPIDLLKVIEDQLNLPNNN</sequence>
<evidence type="ECO:0000313" key="3">
    <source>
        <dbReference type="Proteomes" id="UP001146793"/>
    </source>
</evidence>
<proteinExistence type="predicted"/>
<accession>A0AAV7Z712</accession>
<reference evidence="2" key="1">
    <citation type="submission" date="2022-08" db="EMBL/GenBank/DDBJ databases">
        <title>Novel sulphate-reducing endosymbionts in the free-living metamonad Anaeramoeba.</title>
        <authorList>
            <person name="Jerlstrom-Hultqvist J."/>
            <person name="Cepicka I."/>
            <person name="Gallot-Lavallee L."/>
            <person name="Salas-Leiva D."/>
            <person name="Curtis B.A."/>
            <person name="Zahonova K."/>
            <person name="Pipaliya S."/>
            <person name="Dacks J."/>
            <person name="Roger A.J."/>
        </authorList>
    </citation>
    <scope>NUCLEOTIDE SEQUENCE</scope>
    <source>
        <strain evidence="2">Busselton2</strain>
    </source>
</reference>
<feature type="region of interest" description="Disordered" evidence="1">
    <location>
        <begin position="92"/>
        <end position="170"/>
    </location>
</feature>
<dbReference type="AlphaFoldDB" id="A0AAV7Z712"/>
<dbReference type="EMBL" id="JANTQA010000036">
    <property type="protein sequence ID" value="KAJ3436940.1"/>
    <property type="molecule type" value="Genomic_DNA"/>
</dbReference>
<dbReference type="Proteomes" id="UP001146793">
    <property type="component" value="Unassembled WGS sequence"/>
</dbReference>
<organism evidence="2 3">
    <name type="scientific">Anaeramoeba flamelloides</name>
    <dbReference type="NCBI Taxonomy" id="1746091"/>
    <lineage>
        <taxon>Eukaryota</taxon>
        <taxon>Metamonada</taxon>
        <taxon>Anaeramoebidae</taxon>
        <taxon>Anaeramoeba</taxon>
    </lineage>
</organism>
<name>A0AAV7Z712_9EUKA</name>